<name>A0ABU1BAZ1_PSEHA</name>
<keyword evidence="1" id="KW-1133">Transmembrane helix</keyword>
<organism evidence="2 3">
    <name type="scientific">Pseudoalteromonas haloplanktis</name>
    <name type="common">Alteromonas haloplanktis</name>
    <dbReference type="NCBI Taxonomy" id="228"/>
    <lineage>
        <taxon>Bacteria</taxon>
        <taxon>Pseudomonadati</taxon>
        <taxon>Pseudomonadota</taxon>
        <taxon>Gammaproteobacteria</taxon>
        <taxon>Alteromonadales</taxon>
        <taxon>Pseudoalteromonadaceae</taxon>
        <taxon>Pseudoalteromonas</taxon>
    </lineage>
</organism>
<reference evidence="2 3" key="1">
    <citation type="submission" date="2023-08" db="EMBL/GenBank/DDBJ databases">
        <title>Pseudoalteromonas haloplanktis LL1 genome.</title>
        <authorList>
            <person name="Wu S."/>
        </authorList>
    </citation>
    <scope>NUCLEOTIDE SEQUENCE [LARGE SCALE GENOMIC DNA]</scope>
    <source>
        <strain evidence="2 3">LL1</strain>
    </source>
</reference>
<dbReference type="RefSeq" id="WP_309038782.1">
    <property type="nucleotide sequence ID" value="NZ_JAVIFY010000004.1"/>
</dbReference>
<feature type="transmembrane region" description="Helical" evidence="1">
    <location>
        <begin position="104"/>
        <end position="125"/>
    </location>
</feature>
<dbReference type="PROSITE" id="PS51257">
    <property type="entry name" value="PROKAR_LIPOPROTEIN"/>
    <property type="match status" value="1"/>
</dbReference>
<comment type="caution">
    <text evidence="2">The sequence shown here is derived from an EMBL/GenBank/DDBJ whole genome shotgun (WGS) entry which is preliminary data.</text>
</comment>
<keyword evidence="1" id="KW-0472">Membrane</keyword>
<evidence type="ECO:0000313" key="2">
    <source>
        <dbReference type="EMBL" id="MDQ9091555.1"/>
    </source>
</evidence>
<dbReference type="Proteomes" id="UP001226574">
    <property type="component" value="Unassembled WGS sequence"/>
</dbReference>
<feature type="transmembrane region" description="Helical" evidence="1">
    <location>
        <begin position="42"/>
        <end position="62"/>
    </location>
</feature>
<evidence type="ECO:0000256" key="1">
    <source>
        <dbReference type="SAM" id="Phobius"/>
    </source>
</evidence>
<evidence type="ECO:0008006" key="4">
    <source>
        <dbReference type="Google" id="ProtNLM"/>
    </source>
</evidence>
<evidence type="ECO:0000313" key="3">
    <source>
        <dbReference type="Proteomes" id="UP001226574"/>
    </source>
</evidence>
<keyword evidence="3" id="KW-1185">Reference proteome</keyword>
<protein>
    <recommendedName>
        <fullName evidence="4">Lipoprotein</fullName>
    </recommendedName>
</protein>
<dbReference type="EMBL" id="JAVIFY010000004">
    <property type="protein sequence ID" value="MDQ9091555.1"/>
    <property type="molecule type" value="Genomic_DNA"/>
</dbReference>
<sequence length="141" mass="15942">MMKKTDATKLIGLLFSLILLTGCNEALITGGPSAFMSWQPLLIITLSCLMLIPILSLTLLIFSQWKHLQFKITLQRYLHSSLILMLAIGWFIEVGLAQHHDNKVNLIITLCALASQLALVVFAFIRVNKQQKMLYRANNFL</sequence>
<keyword evidence="1" id="KW-0812">Transmembrane</keyword>
<gene>
    <name evidence="2" type="ORF">RC083_08135</name>
</gene>
<proteinExistence type="predicted"/>
<feature type="transmembrane region" description="Helical" evidence="1">
    <location>
        <begin position="74"/>
        <end position="92"/>
    </location>
</feature>
<accession>A0ABU1BAZ1</accession>